<dbReference type="SMART" id="SM00409">
    <property type="entry name" value="IG"/>
    <property type="match status" value="1"/>
</dbReference>
<dbReference type="InterPro" id="IPR013106">
    <property type="entry name" value="Ig_V-set"/>
</dbReference>
<dbReference type="FunCoup" id="A0A6I8P1I4">
    <property type="interactions" value="283"/>
</dbReference>
<evidence type="ECO:0000313" key="12">
    <source>
        <dbReference type="Ensembl" id="ENSOANP00000046912.1"/>
    </source>
</evidence>
<keyword evidence="6" id="KW-1015">Disulfide bond</keyword>
<dbReference type="InParanoid" id="A0A6I8P1I4"/>
<evidence type="ECO:0000256" key="4">
    <source>
        <dbReference type="ARBA" id="ARBA00022989"/>
    </source>
</evidence>
<comment type="subcellular location">
    <subcellularLocation>
        <location evidence="1">Membrane</location>
        <topology evidence="1">Single-pass type I membrane protein</topology>
    </subcellularLocation>
</comment>
<keyword evidence="8" id="KW-0393">Immunoglobulin domain</keyword>
<dbReference type="AlphaFoldDB" id="A0A6I8P1I4"/>
<feature type="domain" description="Ig-like" evidence="11">
    <location>
        <begin position="116"/>
        <end position="238"/>
    </location>
</feature>
<reference evidence="12" key="3">
    <citation type="submission" date="2025-09" db="UniProtKB">
        <authorList>
            <consortium name="Ensembl"/>
        </authorList>
    </citation>
    <scope>IDENTIFICATION</scope>
    <source>
        <strain evidence="12">Glennie</strain>
    </source>
</reference>
<keyword evidence="7" id="KW-0325">Glycoprotein</keyword>
<accession>A0A6I8P1I4</accession>
<feature type="compositionally biased region" description="Polar residues" evidence="9">
    <location>
        <begin position="293"/>
        <end position="306"/>
    </location>
</feature>
<dbReference type="GeneTree" id="ENSGT01030000234556"/>
<dbReference type="PANTHER" id="PTHR13869:SF14">
    <property type="entry name" value="SODIUM CHANNEL SUBUNIT BETA-4"/>
    <property type="match status" value="1"/>
</dbReference>
<gene>
    <name evidence="12" type="primary">SCN4B</name>
</gene>
<dbReference type="OMA" id="ANFIWSH"/>
<sequence length="318" mass="34509">AGAWRPQGQFGRGRVHPRGGIGGLGSAPPPQSPGFENSPLVLPLPLAVRSEKTDRGDRAFPPPLSLRPPFSFLLLPLPRQTPAHPLIGRDSLPRPRGGELAGWRGAGTSGGVLLVPVVLALEVSVGKTPLITALNGTDILLPCTFSTCIGFENLYFWWKYNSTDDYQDLLEGMVKNEKSEPRVRKEMHSRIVLVGSTRDKKNNISIVLQEVEFADAGKYTCRVRNPKEKNAQHEATITLNVVKQLEVVDNTVTLIIVAVVGGCIGLLIVVMLTKNVILFIIKKTQEKKKECLVNSSGNDNTENGQAGSKAEQKATPKA</sequence>
<keyword evidence="4 10" id="KW-1133">Transmembrane helix</keyword>
<dbReference type="PROSITE" id="PS50835">
    <property type="entry name" value="IG_LIKE"/>
    <property type="match status" value="1"/>
</dbReference>
<proteinExistence type="predicted"/>
<dbReference type="InterPro" id="IPR007110">
    <property type="entry name" value="Ig-like_dom"/>
</dbReference>
<keyword evidence="2 10" id="KW-0812">Transmembrane</keyword>
<dbReference type="Gene3D" id="2.60.40.10">
    <property type="entry name" value="Immunoglobulins"/>
    <property type="match status" value="1"/>
</dbReference>
<organism evidence="12 13">
    <name type="scientific">Ornithorhynchus anatinus</name>
    <name type="common">Duckbill platypus</name>
    <dbReference type="NCBI Taxonomy" id="9258"/>
    <lineage>
        <taxon>Eukaryota</taxon>
        <taxon>Metazoa</taxon>
        <taxon>Chordata</taxon>
        <taxon>Craniata</taxon>
        <taxon>Vertebrata</taxon>
        <taxon>Euteleostomi</taxon>
        <taxon>Mammalia</taxon>
        <taxon>Monotremata</taxon>
        <taxon>Ornithorhynchidae</taxon>
        <taxon>Ornithorhynchus</taxon>
    </lineage>
</organism>
<protein>
    <submittedName>
        <fullName evidence="12">Sodium voltage-gated channel beta subunit 4</fullName>
    </submittedName>
</protein>
<keyword evidence="13" id="KW-1185">Reference proteome</keyword>
<dbReference type="PANTHER" id="PTHR13869">
    <property type="entry name" value="MYELIN P0 RELATED"/>
    <property type="match status" value="1"/>
</dbReference>
<dbReference type="Ensembl" id="ENSOANT00000057308.1">
    <property type="protein sequence ID" value="ENSOANP00000046912.1"/>
    <property type="gene ID" value="ENSOANG00000043651.1"/>
</dbReference>
<feature type="transmembrane region" description="Helical" evidence="10">
    <location>
        <begin position="254"/>
        <end position="281"/>
    </location>
</feature>
<dbReference type="InterPro" id="IPR003599">
    <property type="entry name" value="Ig_sub"/>
</dbReference>
<evidence type="ECO:0000256" key="3">
    <source>
        <dbReference type="ARBA" id="ARBA00022729"/>
    </source>
</evidence>
<dbReference type="InterPro" id="IPR000920">
    <property type="entry name" value="Myelin_P0-rel"/>
</dbReference>
<dbReference type="SUPFAM" id="SSF48726">
    <property type="entry name" value="Immunoglobulin"/>
    <property type="match status" value="1"/>
</dbReference>
<name>A0A6I8P1I4_ORNAN</name>
<reference evidence="12 13" key="1">
    <citation type="journal article" date="2008" name="Nature">
        <title>Genome analysis of the platypus reveals unique signatures of evolution.</title>
        <authorList>
            <person name="Warren W.C."/>
            <person name="Hillier L.W."/>
            <person name="Marshall Graves J.A."/>
            <person name="Birney E."/>
            <person name="Ponting C.P."/>
            <person name="Grutzner F."/>
            <person name="Belov K."/>
            <person name="Miller W."/>
            <person name="Clarke L."/>
            <person name="Chinwalla A.T."/>
            <person name="Yang S.P."/>
            <person name="Heger A."/>
            <person name="Locke D.P."/>
            <person name="Miethke P."/>
            <person name="Waters P.D."/>
            <person name="Veyrunes F."/>
            <person name="Fulton L."/>
            <person name="Fulton B."/>
            <person name="Graves T."/>
            <person name="Wallis J."/>
            <person name="Puente X.S."/>
            <person name="Lopez-Otin C."/>
            <person name="Ordonez G.R."/>
            <person name="Eichler E.E."/>
            <person name="Chen L."/>
            <person name="Cheng Z."/>
            <person name="Deakin J.E."/>
            <person name="Alsop A."/>
            <person name="Thompson K."/>
            <person name="Kirby P."/>
            <person name="Papenfuss A.T."/>
            <person name="Wakefield M.J."/>
            <person name="Olender T."/>
            <person name="Lancet D."/>
            <person name="Huttley G.A."/>
            <person name="Smit A.F."/>
            <person name="Pask A."/>
            <person name="Temple-Smith P."/>
            <person name="Batzer M.A."/>
            <person name="Walker J.A."/>
            <person name="Konkel M.K."/>
            <person name="Harris R.S."/>
            <person name="Whittington C.M."/>
            <person name="Wong E.S."/>
            <person name="Gemmell N.J."/>
            <person name="Buschiazzo E."/>
            <person name="Vargas Jentzsch I.M."/>
            <person name="Merkel A."/>
            <person name="Schmitz J."/>
            <person name="Zemann A."/>
            <person name="Churakov G."/>
            <person name="Kriegs J.O."/>
            <person name="Brosius J."/>
            <person name="Murchison E.P."/>
            <person name="Sachidanandam R."/>
            <person name="Smith C."/>
            <person name="Hannon G.J."/>
            <person name="Tsend-Ayush E."/>
            <person name="McMillan D."/>
            <person name="Attenborough R."/>
            <person name="Rens W."/>
            <person name="Ferguson-Smith M."/>
            <person name="Lefevre C.M."/>
            <person name="Sharp J.A."/>
            <person name="Nicholas K.R."/>
            <person name="Ray D.A."/>
            <person name="Kube M."/>
            <person name="Reinhardt R."/>
            <person name="Pringle T.H."/>
            <person name="Taylor J."/>
            <person name="Jones R.C."/>
            <person name="Nixon B."/>
            <person name="Dacheux J.L."/>
            <person name="Niwa H."/>
            <person name="Sekita Y."/>
            <person name="Huang X."/>
            <person name="Stark A."/>
            <person name="Kheradpour P."/>
            <person name="Kellis M."/>
            <person name="Flicek P."/>
            <person name="Chen Y."/>
            <person name="Webber C."/>
            <person name="Hardison R."/>
            <person name="Nelson J."/>
            <person name="Hallsworth-Pepin K."/>
            <person name="Delehaunty K."/>
            <person name="Markovic C."/>
            <person name="Minx P."/>
            <person name="Feng Y."/>
            <person name="Kremitzki C."/>
            <person name="Mitreva M."/>
            <person name="Glasscock J."/>
            <person name="Wylie T."/>
            <person name="Wohldmann P."/>
            <person name="Thiru P."/>
            <person name="Nhan M.N."/>
            <person name="Pohl C.S."/>
            <person name="Smith S.M."/>
            <person name="Hou S."/>
            <person name="Nefedov M."/>
            <person name="de Jong P.J."/>
            <person name="Renfree M.B."/>
            <person name="Mardis E.R."/>
            <person name="Wilson R.K."/>
        </authorList>
    </citation>
    <scope>NUCLEOTIDE SEQUENCE [LARGE SCALE GENOMIC DNA]</scope>
    <source>
        <strain evidence="12 13">Glennie</strain>
    </source>
</reference>
<evidence type="ECO:0000256" key="7">
    <source>
        <dbReference type="ARBA" id="ARBA00023180"/>
    </source>
</evidence>
<evidence type="ECO:0000256" key="5">
    <source>
        <dbReference type="ARBA" id="ARBA00023136"/>
    </source>
</evidence>
<evidence type="ECO:0000256" key="8">
    <source>
        <dbReference type="ARBA" id="ARBA00023319"/>
    </source>
</evidence>
<evidence type="ECO:0000313" key="13">
    <source>
        <dbReference type="Proteomes" id="UP000002279"/>
    </source>
</evidence>
<feature type="region of interest" description="Disordered" evidence="9">
    <location>
        <begin position="292"/>
        <end position="318"/>
    </location>
</feature>
<feature type="region of interest" description="Disordered" evidence="9">
    <location>
        <begin position="1"/>
        <end position="39"/>
    </location>
</feature>
<evidence type="ECO:0000256" key="6">
    <source>
        <dbReference type="ARBA" id="ARBA00023157"/>
    </source>
</evidence>
<dbReference type="Pfam" id="PF07686">
    <property type="entry name" value="V-set"/>
    <property type="match status" value="1"/>
</dbReference>
<evidence type="ECO:0000256" key="2">
    <source>
        <dbReference type="ARBA" id="ARBA00022692"/>
    </source>
</evidence>
<reference evidence="12" key="2">
    <citation type="submission" date="2025-08" db="UniProtKB">
        <authorList>
            <consortium name="Ensembl"/>
        </authorList>
    </citation>
    <scope>IDENTIFICATION</scope>
    <source>
        <strain evidence="12">Glennie</strain>
    </source>
</reference>
<dbReference type="GO" id="GO:0016020">
    <property type="term" value="C:membrane"/>
    <property type="evidence" value="ECO:0007669"/>
    <property type="project" value="UniProtKB-SubCell"/>
</dbReference>
<keyword evidence="5 10" id="KW-0472">Membrane</keyword>
<evidence type="ECO:0000256" key="1">
    <source>
        <dbReference type="ARBA" id="ARBA00004479"/>
    </source>
</evidence>
<evidence type="ECO:0000256" key="9">
    <source>
        <dbReference type="SAM" id="MobiDB-lite"/>
    </source>
</evidence>
<keyword evidence="3" id="KW-0732">Signal</keyword>
<evidence type="ECO:0000259" key="11">
    <source>
        <dbReference type="PROSITE" id="PS50835"/>
    </source>
</evidence>
<dbReference type="Bgee" id="ENSOANG00000043651">
    <property type="expression patterns" value="Expressed in brain and 7 other cell types or tissues"/>
</dbReference>
<dbReference type="InterPro" id="IPR013783">
    <property type="entry name" value="Ig-like_fold"/>
</dbReference>
<dbReference type="Proteomes" id="UP000002279">
    <property type="component" value="Chromosome 11"/>
</dbReference>
<evidence type="ECO:0000256" key="10">
    <source>
        <dbReference type="SAM" id="Phobius"/>
    </source>
</evidence>
<dbReference type="InterPro" id="IPR036179">
    <property type="entry name" value="Ig-like_dom_sf"/>
</dbReference>